<sequence>MAGWFRLFGSKSKRNDENAKAQDAEAFFLDPDDAKSMGDIDYMRTVKAVRKTFPKTVSWGESFATVDEVSALNKVSSVDGVPITPSPSPEAAPEPIETPTFQRRQTDSSMDVFRKMAKDLNK</sequence>
<keyword evidence="3" id="KW-1185">Reference proteome</keyword>
<comment type="caution">
    <text evidence="2">The sequence shown here is derived from an EMBL/GenBank/DDBJ whole genome shotgun (WGS) entry which is preliminary data.</text>
</comment>
<evidence type="ECO:0000313" key="2">
    <source>
        <dbReference type="EMBL" id="NCJ07273.1"/>
    </source>
</evidence>
<protein>
    <submittedName>
        <fullName evidence="2">Uncharacterized protein</fullName>
    </submittedName>
</protein>
<dbReference type="AlphaFoldDB" id="A0A8K2A041"/>
<evidence type="ECO:0000256" key="1">
    <source>
        <dbReference type="SAM" id="MobiDB-lite"/>
    </source>
</evidence>
<name>A0A8K2A041_9CYAN</name>
<dbReference type="Proteomes" id="UP000607397">
    <property type="component" value="Unassembled WGS sequence"/>
</dbReference>
<feature type="region of interest" description="Disordered" evidence="1">
    <location>
        <begin position="78"/>
        <end position="109"/>
    </location>
</feature>
<evidence type="ECO:0000313" key="3">
    <source>
        <dbReference type="Proteomes" id="UP000607397"/>
    </source>
</evidence>
<reference evidence="2" key="1">
    <citation type="submission" date="2019-12" db="EMBL/GenBank/DDBJ databases">
        <title>High-Quality draft genome sequences of three cyanobacteria isolated from the limestone walls of the Old Cathedral of Coimbra.</title>
        <authorList>
            <person name="Tiago I."/>
            <person name="Soares F."/>
            <person name="Portugal A."/>
        </authorList>
    </citation>
    <scope>NUCLEOTIDE SEQUENCE [LARGE SCALE GENOMIC DNA]</scope>
    <source>
        <strain evidence="2">C</strain>
    </source>
</reference>
<gene>
    <name evidence="2" type="ORF">GS597_12305</name>
</gene>
<proteinExistence type="predicted"/>
<dbReference type="RefSeq" id="WP_161825749.1">
    <property type="nucleotide sequence ID" value="NZ_WVIC01000023.1"/>
</dbReference>
<dbReference type="EMBL" id="WVIC01000023">
    <property type="protein sequence ID" value="NCJ07273.1"/>
    <property type="molecule type" value="Genomic_DNA"/>
</dbReference>
<organism evidence="2 3">
    <name type="scientific">Petrachloros mirabilis ULC683</name>
    <dbReference type="NCBI Taxonomy" id="2781853"/>
    <lineage>
        <taxon>Bacteria</taxon>
        <taxon>Bacillati</taxon>
        <taxon>Cyanobacteriota</taxon>
        <taxon>Cyanophyceae</taxon>
        <taxon>Synechococcales</taxon>
        <taxon>Petrachlorosaceae</taxon>
        <taxon>Petrachloros</taxon>
        <taxon>Petrachloros mirabilis</taxon>
    </lineage>
</organism>
<accession>A0A8K2A041</accession>